<protein>
    <submittedName>
        <fullName evidence="1">Uncharacterized protein</fullName>
    </submittedName>
</protein>
<dbReference type="Gramene" id="KQL24986">
    <property type="protein sequence ID" value="KQL24986"/>
    <property type="gene ID" value="SETIT_033436mg"/>
</dbReference>
<evidence type="ECO:0000313" key="2">
    <source>
        <dbReference type="Proteomes" id="UP000004995"/>
    </source>
</evidence>
<dbReference type="HOGENOM" id="CLU_2853948_0_0_1"/>
<dbReference type="EnsemblPlants" id="KQL24986">
    <property type="protein sequence ID" value="KQL24986"/>
    <property type="gene ID" value="SETIT_033436mg"/>
</dbReference>
<name>K4A3I3_SETIT</name>
<evidence type="ECO:0000313" key="1">
    <source>
        <dbReference type="EnsemblPlants" id="KQL24986"/>
    </source>
</evidence>
<dbReference type="InParanoid" id="K4A3I3"/>
<dbReference type="AlphaFoldDB" id="K4A3I3"/>
<accession>K4A3I3</accession>
<dbReference type="Proteomes" id="UP000004995">
    <property type="component" value="Unassembled WGS sequence"/>
</dbReference>
<organism evidence="1 2">
    <name type="scientific">Setaria italica</name>
    <name type="common">Foxtail millet</name>
    <name type="synonym">Panicum italicum</name>
    <dbReference type="NCBI Taxonomy" id="4555"/>
    <lineage>
        <taxon>Eukaryota</taxon>
        <taxon>Viridiplantae</taxon>
        <taxon>Streptophyta</taxon>
        <taxon>Embryophyta</taxon>
        <taxon>Tracheophyta</taxon>
        <taxon>Spermatophyta</taxon>
        <taxon>Magnoliopsida</taxon>
        <taxon>Liliopsida</taxon>
        <taxon>Poales</taxon>
        <taxon>Poaceae</taxon>
        <taxon>PACMAD clade</taxon>
        <taxon>Panicoideae</taxon>
        <taxon>Panicodae</taxon>
        <taxon>Paniceae</taxon>
        <taxon>Cenchrinae</taxon>
        <taxon>Setaria</taxon>
    </lineage>
</organism>
<reference evidence="1" key="2">
    <citation type="submission" date="2018-08" db="UniProtKB">
        <authorList>
            <consortium name="EnsemblPlants"/>
        </authorList>
    </citation>
    <scope>IDENTIFICATION</scope>
    <source>
        <strain evidence="1">Yugu1</strain>
    </source>
</reference>
<keyword evidence="2" id="KW-1185">Reference proteome</keyword>
<sequence>MMRFASHGSYLRDNQLRIEYYKTCKTLLRAVRIFIHFLKKFKKQRGKDNDDLGAIKRRFLLWTHH</sequence>
<proteinExistence type="predicted"/>
<reference evidence="2" key="1">
    <citation type="journal article" date="2012" name="Nat. Biotechnol.">
        <title>Reference genome sequence of the model plant Setaria.</title>
        <authorList>
            <person name="Bennetzen J.L."/>
            <person name="Schmutz J."/>
            <person name="Wang H."/>
            <person name="Percifield R."/>
            <person name="Hawkins J."/>
            <person name="Pontaroli A.C."/>
            <person name="Estep M."/>
            <person name="Feng L."/>
            <person name="Vaughn J.N."/>
            <person name="Grimwood J."/>
            <person name="Jenkins J."/>
            <person name="Barry K."/>
            <person name="Lindquist E."/>
            <person name="Hellsten U."/>
            <person name="Deshpande S."/>
            <person name="Wang X."/>
            <person name="Wu X."/>
            <person name="Mitros T."/>
            <person name="Triplett J."/>
            <person name="Yang X."/>
            <person name="Ye C.Y."/>
            <person name="Mauro-Herrera M."/>
            <person name="Wang L."/>
            <person name="Li P."/>
            <person name="Sharma M."/>
            <person name="Sharma R."/>
            <person name="Ronald P.C."/>
            <person name="Panaud O."/>
            <person name="Kellogg E.A."/>
            <person name="Brutnell T.P."/>
            <person name="Doust A.N."/>
            <person name="Tuskan G.A."/>
            <person name="Rokhsar D."/>
            <person name="Devos K.M."/>
        </authorList>
    </citation>
    <scope>NUCLEOTIDE SEQUENCE [LARGE SCALE GENOMIC DNA]</scope>
    <source>
        <strain evidence="2">cv. Yugu1</strain>
    </source>
</reference>
<dbReference type="EMBL" id="AGNK02001161">
    <property type="status" value="NOT_ANNOTATED_CDS"/>
    <property type="molecule type" value="Genomic_DNA"/>
</dbReference>